<dbReference type="Proteomes" id="UP000327013">
    <property type="component" value="Chromosome 7"/>
</dbReference>
<name>A0A5N6RMD1_9ROSI</name>
<accession>A0A5N6RMD1</accession>
<evidence type="ECO:0000313" key="1">
    <source>
        <dbReference type="EMBL" id="KAE8100571.1"/>
    </source>
</evidence>
<dbReference type="AlphaFoldDB" id="A0A5N6RMD1"/>
<evidence type="ECO:0000313" key="2">
    <source>
        <dbReference type="Proteomes" id="UP000327013"/>
    </source>
</evidence>
<protein>
    <submittedName>
        <fullName evidence="1">Uncharacterized protein</fullName>
    </submittedName>
</protein>
<organism evidence="1 2">
    <name type="scientific">Carpinus fangiana</name>
    <dbReference type="NCBI Taxonomy" id="176857"/>
    <lineage>
        <taxon>Eukaryota</taxon>
        <taxon>Viridiplantae</taxon>
        <taxon>Streptophyta</taxon>
        <taxon>Embryophyta</taxon>
        <taxon>Tracheophyta</taxon>
        <taxon>Spermatophyta</taxon>
        <taxon>Magnoliopsida</taxon>
        <taxon>eudicotyledons</taxon>
        <taxon>Gunneridae</taxon>
        <taxon>Pentapetalae</taxon>
        <taxon>rosids</taxon>
        <taxon>fabids</taxon>
        <taxon>Fagales</taxon>
        <taxon>Betulaceae</taxon>
        <taxon>Carpinus</taxon>
    </lineage>
</organism>
<dbReference type="EMBL" id="CM017327">
    <property type="protein sequence ID" value="KAE8100571.1"/>
    <property type="molecule type" value="Genomic_DNA"/>
</dbReference>
<sequence length="83" mass="9568">MKRLTDIKNKASVRAAQLNQSMMEIIPPKGWSRASIIMHLYFVICCGKEHLNARKVMRGRKAKAREKIREHSFPAKVAITDFD</sequence>
<keyword evidence="2" id="KW-1185">Reference proteome</keyword>
<gene>
    <name evidence="1" type="ORF">FH972_018457</name>
</gene>
<proteinExistence type="predicted"/>
<reference evidence="1 2" key="1">
    <citation type="submission" date="2019-06" db="EMBL/GenBank/DDBJ databases">
        <title>A chromosomal-level reference genome of Carpinus fangiana (Coryloideae, Betulaceae).</title>
        <authorList>
            <person name="Yang X."/>
            <person name="Wang Z."/>
            <person name="Zhang L."/>
            <person name="Hao G."/>
            <person name="Liu J."/>
            <person name="Yang Y."/>
        </authorList>
    </citation>
    <scope>NUCLEOTIDE SEQUENCE [LARGE SCALE GENOMIC DNA]</scope>
    <source>
        <strain evidence="1">Cfa_2016G</strain>
        <tissue evidence="1">Leaf</tissue>
    </source>
</reference>